<dbReference type="Proteomes" id="UP000062788">
    <property type="component" value="Unassembled WGS sequence"/>
</dbReference>
<name>A0A103E5M0_9BURK</name>
<evidence type="ECO:0000313" key="2">
    <source>
        <dbReference type="Proteomes" id="UP000062788"/>
    </source>
</evidence>
<keyword evidence="2" id="KW-1185">Reference proteome</keyword>
<evidence type="ECO:0000313" key="1">
    <source>
        <dbReference type="EMBL" id="KVE28728.1"/>
    </source>
</evidence>
<protein>
    <submittedName>
        <fullName evidence="1">Uncharacterized protein</fullName>
    </submittedName>
</protein>
<dbReference type="EMBL" id="LOWA01000018">
    <property type="protein sequence ID" value="KVE28728.1"/>
    <property type="molecule type" value="Genomic_DNA"/>
</dbReference>
<accession>A0A103E5M0</accession>
<comment type="caution">
    <text evidence="1">The sequence shown here is derived from an EMBL/GenBank/DDBJ whole genome shotgun (WGS) entry which is preliminary data.</text>
</comment>
<gene>
    <name evidence="1" type="ORF">WS67_08425</name>
</gene>
<sequence length="111" mass="12499">MTNHAKVRPLVFELFRDIFALWLELPAAIGAVRRRAGGWALHAQGDPATVAARVSTARQLRCSSHSHTGRNFAGLQVFQPQFKLFDPAIPLLRFPVELYLAQLCDRQLQMC</sequence>
<reference evidence="1 2" key="1">
    <citation type="submission" date="2015-11" db="EMBL/GenBank/DDBJ databases">
        <title>Expanding the genomic diversity of Burkholderia species for the development of highly accurate diagnostics.</title>
        <authorList>
            <person name="Sahl J."/>
            <person name="Keim P."/>
            <person name="Wagner D."/>
        </authorList>
    </citation>
    <scope>NUCLEOTIDE SEQUENCE [LARGE SCALE GENOMIC DNA]</scope>
    <source>
        <strain evidence="1 2">TSV85</strain>
    </source>
</reference>
<organism evidence="1 2">
    <name type="scientific">Burkholderia singularis</name>
    <dbReference type="NCBI Taxonomy" id="1503053"/>
    <lineage>
        <taxon>Bacteria</taxon>
        <taxon>Pseudomonadati</taxon>
        <taxon>Pseudomonadota</taxon>
        <taxon>Betaproteobacteria</taxon>
        <taxon>Burkholderiales</taxon>
        <taxon>Burkholderiaceae</taxon>
        <taxon>Burkholderia</taxon>
        <taxon>pseudomallei group</taxon>
    </lineage>
</organism>
<dbReference type="AlphaFoldDB" id="A0A103E5M0"/>
<proteinExistence type="predicted"/>